<proteinExistence type="predicted"/>
<dbReference type="Proteomes" id="UP001634394">
    <property type="component" value="Unassembled WGS sequence"/>
</dbReference>
<feature type="non-terminal residue" evidence="1">
    <location>
        <position position="1"/>
    </location>
</feature>
<evidence type="ECO:0000313" key="2">
    <source>
        <dbReference type="Proteomes" id="UP001634394"/>
    </source>
</evidence>
<keyword evidence="2" id="KW-1185">Reference proteome</keyword>
<comment type="caution">
    <text evidence="1">The sequence shown here is derived from an EMBL/GenBank/DDBJ whole genome shotgun (WGS) entry which is preliminary data.</text>
</comment>
<dbReference type="EMBL" id="JBJQND010000011">
    <property type="protein sequence ID" value="KAL3860931.1"/>
    <property type="molecule type" value="Genomic_DNA"/>
</dbReference>
<dbReference type="InterPro" id="IPR036179">
    <property type="entry name" value="Ig-like_dom_sf"/>
</dbReference>
<name>A0ABD3VH56_SINWO</name>
<dbReference type="CDD" id="cd00096">
    <property type="entry name" value="Ig"/>
    <property type="match status" value="1"/>
</dbReference>
<reference evidence="1 2" key="1">
    <citation type="submission" date="2024-11" db="EMBL/GenBank/DDBJ databases">
        <title>Chromosome-level genome assembly of the freshwater bivalve Anodonta woodiana.</title>
        <authorList>
            <person name="Chen X."/>
        </authorList>
    </citation>
    <scope>NUCLEOTIDE SEQUENCE [LARGE SCALE GENOMIC DNA]</scope>
    <source>
        <strain evidence="1">MN2024</strain>
        <tissue evidence="1">Gills</tissue>
    </source>
</reference>
<protein>
    <submittedName>
        <fullName evidence="1">Uncharacterized protein</fullName>
    </submittedName>
</protein>
<evidence type="ECO:0000313" key="1">
    <source>
        <dbReference type="EMBL" id="KAL3860931.1"/>
    </source>
</evidence>
<dbReference type="AlphaFoldDB" id="A0ABD3VH56"/>
<gene>
    <name evidence="1" type="ORF">ACJMK2_007026</name>
</gene>
<feature type="non-terminal residue" evidence="1">
    <location>
        <position position="103"/>
    </location>
</feature>
<dbReference type="SUPFAM" id="SSF48726">
    <property type="entry name" value="Immunoglobulin"/>
    <property type="match status" value="1"/>
</dbReference>
<accession>A0ABD3VH56</accession>
<organism evidence="1 2">
    <name type="scientific">Sinanodonta woodiana</name>
    <name type="common">Chinese pond mussel</name>
    <name type="synonym">Anodonta woodiana</name>
    <dbReference type="NCBI Taxonomy" id="1069815"/>
    <lineage>
        <taxon>Eukaryota</taxon>
        <taxon>Metazoa</taxon>
        <taxon>Spiralia</taxon>
        <taxon>Lophotrochozoa</taxon>
        <taxon>Mollusca</taxon>
        <taxon>Bivalvia</taxon>
        <taxon>Autobranchia</taxon>
        <taxon>Heteroconchia</taxon>
        <taxon>Palaeoheterodonta</taxon>
        <taxon>Unionida</taxon>
        <taxon>Unionoidea</taxon>
        <taxon>Unionidae</taxon>
        <taxon>Unioninae</taxon>
        <taxon>Sinanodonta</taxon>
    </lineage>
</organism>
<sequence length="103" mass="11369">PPTVRIASQNGSYNETGLAINCSAHGIPEIYNFSLIHSSLFSESIIQHIIHNEPHSTGVLVYSFINPSFMDTGLYTCIVRNGIPDYRDGLLDHNVSVPVWIKG</sequence>